<dbReference type="GO" id="GO:0022900">
    <property type="term" value="P:electron transport chain"/>
    <property type="evidence" value="ECO:0007669"/>
    <property type="project" value="InterPro"/>
</dbReference>
<gene>
    <name evidence="1" type="ORF">GMA92_00765</name>
</gene>
<reference evidence="1 2" key="1">
    <citation type="journal article" date="2019" name="Nat. Med.">
        <title>A library of human gut bacterial isolates paired with longitudinal multiomics data enables mechanistic microbiome research.</title>
        <authorList>
            <person name="Poyet M."/>
            <person name="Groussin M."/>
            <person name="Gibbons S.M."/>
            <person name="Avila-Pacheco J."/>
            <person name="Jiang X."/>
            <person name="Kearney S.M."/>
            <person name="Perrotta A.R."/>
            <person name="Berdy B."/>
            <person name="Zhao S."/>
            <person name="Lieberman T.D."/>
            <person name="Swanson P.K."/>
            <person name="Smith M."/>
            <person name="Roesemann S."/>
            <person name="Alexander J.E."/>
            <person name="Rich S.A."/>
            <person name="Livny J."/>
            <person name="Vlamakis H."/>
            <person name="Clish C."/>
            <person name="Bullock K."/>
            <person name="Deik A."/>
            <person name="Scott J."/>
            <person name="Pierce K.A."/>
            <person name="Xavier R.J."/>
            <person name="Alm E.J."/>
        </authorList>
    </citation>
    <scope>NUCLEOTIDE SEQUENCE [LARGE SCALE GENOMIC DNA]</scope>
    <source>
        <strain evidence="1 2">BIOML-A198</strain>
    </source>
</reference>
<name>A0A173R2I2_9FIRM</name>
<evidence type="ECO:0000313" key="1">
    <source>
        <dbReference type="EMBL" id="MTK19970.1"/>
    </source>
</evidence>
<dbReference type="GeneID" id="60060004"/>
<dbReference type="GO" id="GO:0005886">
    <property type="term" value="C:plasma membrane"/>
    <property type="evidence" value="ECO:0007669"/>
    <property type="project" value="InterPro"/>
</dbReference>
<evidence type="ECO:0000313" key="2">
    <source>
        <dbReference type="Proteomes" id="UP000487649"/>
    </source>
</evidence>
<dbReference type="SMART" id="SM00900">
    <property type="entry name" value="FMN_bind"/>
    <property type="match status" value="1"/>
</dbReference>
<dbReference type="InterPro" id="IPR007329">
    <property type="entry name" value="FMN-bd"/>
</dbReference>
<proteinExistence type="predicted"/>
<dbReference type="OrthoDB" id="9794010at2"/>
<comment type="caution">
    <text evidence="1">The sequence shown here is derived from an EMBL/GenBank/DDBJ whole genome shotgun (WGS) entry which is preliminary data.</text>
</comment>
<protein>
    <submittedName>
        <fullName evidence="1">FMN-binding protein</fullName>
    </submittedName>
</protein>
<dbReference type="AlphaFoldDB" id="A0A173R2I2"/>
<dbReference type="EMBL" id="WMQE01000001">
    <property type="protein sequence ID" value="MTK19970.1"/>
    <property type="molecule type" value="Genomic_DNA"/>
</dbReference>
<dbReference type="PANTHER" id="PTHR36118">
    <property type="entry name" value="ION-TRANSLOCATING OXIDOREDUCTASE COMPLEX SUBUNIT G"/>
    <property type="match status" value="1"/>
</dbReference>
<dbReference type="GO" id="GO:0010181">
    <property type="term" value="F:FMN binding"/>
    <property type="evidence" value="ECO:0007669"/>
    <property type="project" value="InterPro"/>
</dbReference>
<dbReference type="PANTHER" id="PTHR36118:SF1">
    <property type="entry name" value="ION-TRANSLOCATING OXIDOREDUCTASE COMPLEX SUBUNIT G"/>
    <property type="match status" value="1"/>
</dbReference>
<accession>A0A173R2I2</accession>
<organism evidence="1 2">
    <name type="scientific">Turicibacter sanguinis</name>
    <dbReference type="NCBI Taxonomy" id="154288"/>
    <lineage>
        <taxon>Bacteria</taxon>
        <taxon>Bacillati</taxon>
        <taxon>Bacillota</taxon>
        <taxon>Erysipelotrichia</taxon>
        <taxon>Erysipelotrichales</taxon>
        <taxon>Turicibacteraceae</taxon>
        <taxon>Turicibacter</taxon>
    </lineage>
</organism>
<sequence length="177" mass="19676">MVKKPIYLACFLAVIGIICAGLIASVNTMTAPIISEREKAEKEATILDFFPSMTRFEESDTSESEEFKAIQVIYNIYDQDNDCMGRIYELATKGYGGDIQMFVAYDLKTKELINLRYIGTFSETPGFGSRVKEDEFLSQILNKPVDGMSIDTLSGATITSSAVKKAIDEANAHFLKH</sequence>
<dbReference type="Proteomes" id="UP000487649">
    <property type="component" value="Unassembled WGS sequence"/>
</dbReference>
<dbReference type="GO" id="GO:0009055">
    <property type="term" value="F:electron transfer activity"/>
    <property type="evidence" value="ECO:0007669"/>
    <property type="project" value="InterPro"/>
</dbReference>
<dbReference type="RefSeq" id="WP_006783795.1">
    <property type="nucleotide sequence ID" value="NZ_CABJBH010000008.1"/>
</dbReference>
<dbReference type="InterPro" id="IPR010209">
    <property type="entry name" value="Ion_transpt_RnfG/RsxG"/>
</dbReference>
<dbReference type="Pfam" id="PF04205">
    <property type="entry name" value="FMN_bind"/>
    <property type="match status" value="1"/>
</dbReference>